<dbReference type="EMBL" id="AVPG01000025">
    <property type="protein sequence ID" value="KGX85205.1"/>
    <property type="molecule type" value="Genomic_DNA"/>
</dbReference>
<evidence type="ECO:0000313" key="3">
    <source>
        <dbReference type="Proteomes" id="UP000030401"/>
    </source>
</evidence>
<dbReference type="AlphaFoldDB" id="A0A0A5G294"/>
<dbReference type="OrthoDB" id="2065751at2"/>
<keyword evidence="3" id="KW-1185">Reference proteome</keyword>
<evidence type="ECO:0000256" key="1">
    <source>
        <dbReference type="SAM" id="Coils"/>
    </source>
</evidence>
<keyword evidence="1" id="KW-0175">Coiled coil</keyword>
<organism evidence="2 3">
    <name type="scientific">Pontibacillus litoralis JSM 072002</name>
    <dbReference type="NCBI Taxonomy" id="1385512"/>
    <lineage>
        <taxon>Bacteria</taxon>
        <taxon>Bacillati</taxon>
        <taxon>Bacillota</taxon>
        <taxon>Bacilli</taxon>
        <taxon>Bacillales</taxon>
        <taxon>Bacillaceae</taxon>
        <taxon>Pontibacillus</taxon>
    </lineage>
</organism>
<gene>
    <name evidence="2" type="ORF">N784_09925</name>
</gene>
<reference evidence="2 3" key="1">
    <citation type="submission" date="2013-08" db="EMBL/GenBank/DDBJ databases">
        <authorList>
            <person name="Huang J."/>
            <person name="Wang G."/>
        </authorList>
    </citation>
    <scope>NUCLEOTIDE SEQUENCE [LARGE SCALE GENOMIC DNA]</scope>
    <source>
        <strain evidence="2 3">JSM 072002</strain>
    </source>
</reference>
<sequence length="80" mass="9708">MTNQISKLDKKIKKLERERKIQELSLSKINRKKRTRRLIQIGALSEKYFDLHQNDLHEVEEIFSQFSNFVKSNKLTKYKK</sequence>
<feature type="coiled-coil region" evidence="1">
    <location>
        <begin position="5"/>
        <end position="32"/>
    </location>
</feature>
<dbReference type="RefSeq" id="WP_036835701.1">
    <property type="nucleotide sequence ID" value="NZ_AVPG01000025.1"/>
</dbReference>
<proteinExistence type="predicted"/>
<dbReference type="STRING" id="1385512.N784_09925"/>
<accession>A0A0A5G294</accession>
<name>A0A0A5G294_9BACI</name>
<comment type="caution">
    <text evidence="2">The sequence shown here is derived from an EMBL/GenBank/DDBJ whole genome shotgun (WGS) entry which is preliminary data.</text>
</comment>
<dbReference type="Proteomes" id="UP000030401">
    <property type="component" value="Unassembled WGS sequence"/>
</dbReference>
<evidence type="ECO:0000313" key="2">
    <source>
        <dbReference type="EMBL" id="KGX85205.1"/>
    </source>
</evidence>
<dbReference type="eggNOG" id="ENOG5033D5R">
    <property type="taxonomic scope" value="Bacteria"/>
</dbReference>
<protein>
    <submittedName>
        <fullName evidence="2">Uncharacterized protein</fullName>
    </submittedName>
</protein>